<dbReference type="Gene3D" id="3.90.25.10">
    <property type="entry name" value="UDP-galactose 4-epimerase, domain 1"/>
    <property type="match status" value="2"/>
</dbReference>
<dbReference type="InterPro" id="IPR001509">
    <property type="entry name" value="Epimerase_deHydtase"/>
</dbReference>
<gene>
    <name evidence="4" type="ORF">ACFFJC_04045</name>
</gene>
<accession>A0ABV6CTV2</accession>
<proteinExistence type="inferred from homology"/>
<dbReference type="PANTHER" id="PTHR43000">
    <property type="entry name" value="DTDP-D-GLUCOSE 4,6-DEHYDRATASE-RELATED"/>
    <property type="match status" value="1"/>
</dbReference>
<dbReference type="Pfam" id="PF01370">
    <property type="entry name" value="Epimerase"/>
    <property type="match status" value="1"/>
</dbReference>
<dbReference type="RefSeq" id="WP_379486216.1">
    <property type="nucleotide sequence ID" value="NZ_JBHLWK010000007.1"/>
</dbReference>
<reference evidence="4 5" key="1">
    <citation type="submission" date="2024-09" db="EMBL/GenBank/DDBJ databases">
        <authorList>
            <person name="Sun Q."/>
            <person name="Mori K."/>
        </authorList>
    </citation>
    <scope>NUCLEOTIDE SEQUENCE [LARGE SCALE GENOMIC DNA]</scope>
    <source>
        <strain evidence="4 5">CCM 7706</strain>
    </source>
</reference>
<dbReference type="Gene3D" id="3.40.50.720">
    <property type="entry name" value="NAD(P)-binding Rossmann-like Domain"/>
    <property type="match status" value="1"/>
</dbReference>
<dbReference type="PROSITE" id="PS01070">
    <property type="entry name" value="NUCLEASE_NON_SPEC"/>
    <property type="match status" value="1"/>
</dbReference>
<dbReference type="Proteomes" id="UP001589798">
    <property type="component" value="Unassembled WGS sequence"/>
</dbReference>
<sequence>MSLHFIAGGAGFIGVNLAAALLDRGHQVLVADDLSRGTREAMAPLESRNGFSFVEVDCSDPDLIDAALGDRQIDEVWHMAANSDIPAGVADYRVDLRQTFLTTAAILDVMSRRGIPVIHFASSSAIYGDHGDRAIFEDIGPLQPISNYGAMKLASEAQLRAAKEAYLERVSVFRFPNVIGVPATHGVILDFVQKLIRTPDDLQVLGDGTQQKSYLHVSDLIGAMLHIADRNEPYAVYNIGPTDEGVTVRFIAETVRDAFRPAAQIHFGEGNRGWVGDVPKFRYSVDKLMETGWTPELGSTDAVLRAVREIVAQEAP</sequence>
<evidence type="ECO:0000313" key="4">
    <source>
        <dbReference type="EMBL" id="MFC0203441.1"/>
    </source>
</evidence>
<dbReference type="EMBL" id="JBHLWK010000007">
    <property type="protein sequence ID" value="MFC0203441.1"/>
    <property type="molecule type" value="Genomic_DNA"/>
</dbReference>
<keyword evidence="5" id="KW-1185">Reference proteome</keyword>
<evidence type="ECO:0000256" key="1">
    <source>
        <dbReference type="ARBA" id="ARBA00005125"/>
    </source>
</evidence>
<name>A0ABV6CTV2_9SPHN</name>
<feature type="domain" description="NAD-dependent epimerase/dehydratase" evidence="3">
    <location>
        <begin position="5"/>
        <end position="240"/>
    </location>
</feature>
<dbReference type="InterPro" id="IPR036291">
    <property type="entry name" value="NAD(P)-bd_dom_sf"/>
</dbReference>
<dbReference type="SUPFAM" id="SSF51735">
    <property type="entry name" value="NAD(P)-binding Rossmann-fold domains"/>
    <property type="match status" value="1"/>
</dbReference>
<organism evidence="4 5">
    <name type="scientific">Novosphingobium soli</name>
    <dbReference type="NCBI Taxonomy" id="574956"/>
    <lineage>
        <taxon>Bacteria</taxon>
        <taxon>Pseudomonadati</taxon>
        <taxon>Pseudomonadota</taxon>
        <taxon>Alphaproteobacteria</taxon>
        <taxon>Sphingomonadales</taxon>
        <taxon>Sphingomonadaceae</taxon>
        <taxon>Novosphingobium</taxon>
    </lineage>
</organism>
<evidence type="ECO:0000259" key="3">
    <source>
        <dbReference type="Pfam" id="PF01370"/>
    </source>
</evidence>
<comment type="similarity">
    <text evidence="2">Belongs to the NAD(P)-dependent epimerase/dehydratase family.</text>
</comment>
<comment type="pathway">
    <text evidence="1">Bacterial outer membrane biogenesis; LPS O-antigen biosynthesis.</text>
</comment>
<protein>
    <submittedName>
        <fullName evidence="4">NAD-dependent epimerase/dehydratase family protein</fullName>
    </submittedName>
</protein>
<comment type="caution">
    <text evidence="4">The sequence shown here is derived from an EMBL/GenBank/DDBJ whole genome shotgun (WGS) entry which is preliminary data.</text>
</comment>
<evidence type="ECO:0000313" key="5">
    <source>
        <dbReference type="Proteomes" id="UP001589798"/>
    </source>
</evidence>
<dbReference type="InterPro" id="IPR018524">
    <property type="entry name" value="DNA/RNA_endonuclease_AS"/>
</dbReference>
<evidence type="ECO:0000256" key="2">
    <source>
        <dbReference type="ARBA" id="ARBA00007637"/>
    </source>
</evidence>